<dbReference type="PANTHER" id="PTHR23003">
    <property type="entry name" value="RNA RECOGNITION MOTIF RRM DOMAIN CONTAINING PROTEIN"/>
    <property type="match status" value="1"/>
</dbReference>
<dbReference type="SUPFAM" id="SSF54928">
    <property type="entry name" value="RNA-binding domain, RBD"/>
    <property type="match status" value="1"/>
</dbReference>
<reference evidence="5" key="2">
    <citation type="submission" date="2007-08" db="EMBL/GenBank/DDBJ databases">
        <authorList>
            <person name="Nene V."/>
        </authorList>
    </citation>
    <scope>NUCLEOTIDE SEQUENCE</scope>
    <source>
        <strain evidence="5">T2Bo</strain>
    </source>
</reference>
<evidence type="ECO:0000313" key="4">
    <source>
        <dbReference type="EMBL" id="BAN64381.1"/>
    </source>
</evidence>
<dbReference type="InterPro" id="IPR012677">
    <property type="entry name" value="Nucleotide-bd_a/b_plait_sf"/>
</dbReference>
<feature type="domain" description="RRM" evidence="3">
    <location>
        <begin position="7"/>
        <end position="84"/>
    </location>
</feature>
<dbReference type="PANTHER" id="PTHR23003:SF3">
    <property type="entry name" value="FI21236P1-RELATED"/>
    <property type="match status" value="1"/>
</dbReference>
<dbReference type="eggNOG" id="KOG4212">
    <property type="taxonomic scope" value="Eukaryota"/>
</dbReference>
<reference evidence="5 6" key="1">
    <citation type="journal article" date="2007" name="PLoS Pathog.">
        <title>Genome sequence of Babesia bovis and comparative analysis of apicomplexan hemoprotozoa.</title>
        <authorList>
            <person name="Brayton K.A."/>
            <person name="Lau A.O.T."/>
            <person name="Herndon D.R."/>
            <person name="Hannick L."/>
            <person name="Kappmeyer L.S."/>
            <person name="Berens S.J."/>
            <person name="Bidwell S.L."/>
            <person name="Brown W.C."/>
            <person name="Crabtree J."/>
            <person name="Fadrosh D."/>
            <person name="Feldblum T."/>
            <person name="Forberger H.A."/>
            <person name="Haas B.J."/>
            <person name="Howell J.M."/>
            <person name="Khouri H."/>
            <person name="Koo H."/>
            <person name="Mann D.J."/>
            <person name="Norimine J."/>
            <person name="Paulsen I.T."/>
            <person name="Radune D."/>
            <person name="Ren Q."/>
            <person name="Smith R.K. Jr."/>
            <person name="Suarez C.E."/>
            <person name="White O."/>
            <person name="Wortman J.R."/>
            <person name="Knowles D.P. Jr."/>
            <person name="McElwain T.F."/>
            <person name="Nene V.M."/>
        </authorList>
    </citation>
    <scope>NUCLEOTIDE SEQUENCE [LARGE SCALE GENOMIC DNA]</scope>
    <source>
        <strain evidence="5">T2Bo</strain>
    </source>
</reference>
<dbReference type="AlphaFoldDB" id="A7AR60"/>
<evidence type="ECO:0000256" key="1">
    <source>
        <dbReference type="ARBA" id="ARBA00022884"/>
    </source>
</evidence>
<proteinExistence type="evidence at transcript level"/>
<protein>
    <submittedName>
        <fullName evidence="5">Single stranded G-strand telomeric DNA-binding protein, putative</fullName>
    </submittedName>
</protein>
<evidence type="ECO:0000313" key="5">
    <source>
        <dbReference type="EMBL" id="EDO07029.1"/>
    </source>
</evidence>
<dbReference type="GO" id="GO:0005634">
    <property type="term" value="C:nucleus"/>
    <property type="evidence" value="ECO:0007669"/>
    <property type="project" value="TreeGrafter"/>
</dbReference>
<dbReference type="GeneID" id="5478831"/>
<evidence type="ECO:0000256" key="2">
    <source>
        <dbReference type="PROSITE-ProRule" id="PRU00176"/>
    </source>
</evidence>
<evidence type="ECO:0000313" key="6">
    <source>
        <dbReference type="Proteomes" id="UP000002173"/>
    </source>
</evidence>
<keyword evidence="1 2" id="KW-0694">RNA-binding</keyword>
<dbReference type="InterPro" id="IPR050374">
    <property type="entry name" value="RRT5_SRSF_SR"/>
</dbReference>
<dbReference type="EMBL" id="AK440587">
    <property type="protein sequence ID" value="BAN64381.1"/>
    <property type="molecule type" value="mRNA"/>
</dbReference>
<name>A7AR60_BABBO</name>
<dbReference type="GO" id="GO:1990904">
    <property type="term" value="C:ribonucleoprotein complex"/>
    <property type="evidence" value="ECO:0007669"/>
    <property type="project" value="TreeGrafter"/>
</dbReference>
<feature type="domain" description="RRM" evidence="3">
    <location>
        <begin position="117"/>
        <end position="194"/>
    </location>
</feature>
<dbReference type="Gene3D" id="3.30.70.330">
    <property type="match status" value="2"/>
</dbReference>
<accession>A7AR60</accession>
<reference evidence="6" key="4">
    <citation type="journal article" date="2020" name="Data Brief">
        <title>Transcriptome dataset of Babesia bovis life stages within vertebrate and invertebrate hosts.</title>
        <authorList>
            <person name="Ueti M.W."/>
            <person name="Johnson W.C."/>
            <person name="Kappmeyer L.S."/>
            <person name="Herndon D.R."/>
            <person name="Mousel M.R."/>
            <person name="Reif K.E."/>
            <person name="Taus N.S."/>
            <person name="Ifeonu O.O."/>
            <person name="Silva J.C."/>
            <person name="Suarez C.E."/>
            <person name="Brayton K.A."/>
        </authorList>
    </citation>
    <scope>NUCLEOTIDE SEQUENCE [LARGE SCALE GENOMIC DNA]</scope>
</reference>
<reference evidence="6" key="5">
    <citation type="journal article" date="2021" name="Int. J. Parasitol.">
        <title>Comparative analysis of gene expression between Babesia bovis blood stages and kinetes allowed by improved genome annotation.</title>
        <authorList>
            <person name="Ueti M.W."/>
            <person name="Johnson W.C."/>
            <person name="Kappmeyer L.S."/>
            <person name="Herndon D.R."/>
            <person name="Mousel M.R."/>
            <person name="Reif K.E."/>
            <person name="Taus N.S."/>
            <person name="Ifeonu O.O."/>
            <person name="Silva J.C."/>
            <person name="Suarez C.E."/>
            <person name="Brayton K.A."/>
        </authorList>
    </citation>
    <scope>NUCLEOTIDE SEQUENCE [LARGE SCALE GENOMIC DNA]</scope>
</reference>
<dbReference type="InterPro" id="IPR000504">
    <property type="entry name" value="RRM_dom"/>
</dbReference>
<dbReference type="GO" id="GO:0003729">
    <property type="term" value="F:mRNA binding"/>
    <property type="evidence" value="ECO:0007669"/>
    <property type="project" value="TreeGrafter"/>
</dbReference>
<reference evidence="4" key="3">
    <citation type="journal article" date="2014" name="BMC Genomics">
        <title>The Babesia bovis gene and promoter model: an update from full-length EST analysis.</title>
        <authorList>
            <person name="Yamagishi J."/>
            <person name="Wakaguri H."/>
            <person name="Yokoyama N."/>
            <person name="Yamashita R."/>
            <person name="Suzuki Y."/>
            <person name="Xuan X."/>
            <person name="Igarashi I."/>
        </authorList>
    </citation>
    <scope>NUCLEOTIDE SEQUENCE</scope>
    <source>
        <strain evidence="4">Texas</strain>
    </source>
</reference>
<dbReference type="RefSeq" id="XP_001610597.1">
    <property type="nucleotide sequence ID" value="XM_001610547.1"/>
</dbReference>
<evidence type="ECO:0000259" key="3">
    <source>
        <dbReference type="PROSITE" id="PS50102"/>
    </source>
</evidence>
<organism evidence="5 6">
    <name type="scientific">Babesia bovis</name>
    <dbReference type="NCBI Taxonomy" id="5865"/>
    <lineage>
        <taxon>Eukaryota</taxon>
        <taxon>Sar</taxon>
        <taxon>Alveolata</taxon>
        <taxon>Apicomplexa</taxon>
        <taxon>Aconoidasida</taxon>
        <taxon>Piroplasmida</taxon>
        <taxon>Babesiidae</taxon>
        <taxon>Babesia</taxon>
    </lineage>
</organism>
<dbReference type="OMA" id="KGWGIVE"/>
<dbReference type="SMART" id="SM00360">
    <property type="entry name" value="RRM"/>
    <property type="match status" value="2"/>
</dbReference>
<dbReference type="Proteomes" id="UP000002173">
    <property type="component" value="Unassembled WGS sequence"/>
</dbReference>
<dbReference type="PROSITE" id="PS50102">
    <property type="entry name" value="RRM"/>
    <property type="match status" value="2"/>
</dbReference>
<dbReference type="Pfam" id="PF00076">
    <property type="entry name" value="RRM_1"/>
    <property type="match status" value="2"/>
</dbReference>
<gene>
    <name evidence="4 5" type="ORF">BBOV_IV006730</name>
</gene>
<sequence length="196" mass="22747">MSQDSKCRVYVGNLSWRVKWQDLKDHMKQVGEVIRADIIEDFDGKSKGCGIVEFVDEITAQRAMDELNDTMLFDRPIFVREDRENAYNFRNTRRQNMNRDWPPYRSIRGPAGDMGGICIVVTNLQWRTSWQDLKDLFKTCAPINRVDILTREDGKSRGVAKVYVQCEEDANALISTYDGYVLDGREICVKYDERGT</sequence>
<dbReference type="KEGG" id="bbo:BBOV_IV006730"/>
<keyword evidence="5" id="KW-0238">DNA-binding</keyword>
<dbReference type="GO" id="GO:0005737">
    <property type="term" value="C:cytoplasm"/>
    <property type="evidence" value="ECO:0007669"/>
    <property type="project" value="TreeGrafter"/>
</dbReference>
<dbReference type="STRING" id="5865.A7AR60"/>
<dbReference type="VEuPathDB" id="PiroplasmaDB:BBOV_IV006730"/>
<dbReference type="GO" id="GO:0003677">
    <property type="term" value="F:DNA binding"/>
    <property type="evidence" value="ECO:0007669"/>
    <property type="project" value="UniProtKB-KW"/>
</dbReference>
<dbReference type="InterPro" id="IPR035979">
    <property type="entry name" value="RBD_domain_sf"/>
</dbReference>
<dbReference type="EMBL" id="AAXT01000002">
    <property type="protein sequence ID" value="EDO07029.1"/>
    <property type="molecule type" value="Genomic_DNA"/>
</dbReference>
<keyword evidence="6" id="KW-1185">Reference proteome</keyword>